<dbReference type="CDD" id="cd13441">
    <property type="entry name" value="CamS_repeat_1"/>
    <property type="match status" value="1"/>
</dbReference>
<feature type="chain" id="PRO_5045417042" evidence="1">
    <location>
        <begin position="27"/>
        <end position="423"/>
    </location>
</feature>
<feature type="signal peptide" evidence="1">
    <location>
        <begin position="1"/>
        <end position="26"/>
    </location>
</feature>
<proteinExistence type="predicted"/>
<protein>
    <submittedName>
        <fullName evidence="2">CamS family sex pheromone protein</fullName>
    </submittedName>
</protein>
<comment type="caution">
    <text evidence="2">The sequence shown here is derived from an EMBL/GenBank/DDBJ whole genome shotgun (WGS) entry which is preliminary data.</text>
</comment>
<evidence type="ECO:0000256" key="1">
    <source>
        <dbReference type="SAM" id="SignalP"/>
    </source>
</evidence>
<name>A0ABV9DM48_9BACI</name>
<keyword evidence="3" id="KW-1185">Reference proteome</keyword>
<accession>A0ABV9DM48</accession>
<keyword evidence="1" id="KW-0732">Signal</keyword>
<dbReference type="Proteomes" id="UP001595989">
    <property type="component" value="Unassembled WGS sequence"/>
</dbReference>
<dbReference type="CDD" id="cd13440">
    <property type="entry name" value="CamS_repeat_2"/>
    <property type="match status" value="1"/>
</dbReference>
<dbReference type="EMBL" id="JBHSFU010000008">
    <property type="protein sequence ID" value="MFC4559473.1"/>
    <property type="molecule type" value="Genomic_DNA"/>
</dbReference>
<reference evidence="3" key="1">
    <citation type="journal article" date="2019" name="Int. J. Syst. Evol. Microbiol.">
        <title>The Global Catalogue of Microorganisms (GCM) 10K type strain sequencing project: providing services to taxonomists for standard genome sequencing and annotation.</title>
        <authorList>
            <consortium name="The Broad Institute Genomics Platform"/>
            <consortium name="The Broad Institute Genome Sequencing Center for Infectious Disease"/>
            <person name="Wu L."/>
            <person name="Ma J."/>
        </authorList>
    </citation>
    <scope>NUCLEOTIDE SEQUENCE [LARGE SCALE GENOMIC DNA]</scope>
    <source>
        <strain evidence="3">CGMCC 4.7426</strain>
    </source>
</reference>
<dbReference type="InterPro" id="IPR011426">
    <property type="entry name" value="CamS"/>
</dbReference>
<sequence length="423" mass="48841">MGILKKIRLCLLGILLLLAACTPNMNKEEEVVKNNDDETKQQTAIVTSNVSSEENYRTILPYRPSASRGVIVNQMGNRVDIDEMEAGLRRLSKDYFDPKTYFFEEGQYLEEDMMYDWLERELTKEQLQEVINEQVATYKSNNPGARESAIESLKEEIRHENSLALNPTIEHPWEEYKNTKEQHKSSPKYLSHILEQNFLKKNEDNSVDLAGMSIGIAMKSVYSFQTQQGGPSYYHNIPKDVMVQKGKKIAQTVLERIRKMEGLSKVPVMIAIYREEDQGSPVPGNYVVKTSVKGGDMSIDEWEEVKQDYILFPSDEAEKKYYDDQQLIQNFAAKIEEFFPNYVGVIGEGFYINEELQKLTLEIPIEFYGKGEVIGFTQYAYGLVKEMFPNYFDLEIKVKSTKKMESVIYREAGKNEPTVRIFN</sequence>
<dbReference type="Gene3D" id="3.10.570.10">
    <property type="entry name" value="sex pheromone staph- cam373 precursor domain"/>
    <property type="match status" value="1"/>
</dbReference>
<gene>
    <name evidence="2" type="ORF">ACFO3D_14840</name>
</gene>
<dbReference type="Pfam" id="PF07537">
    <property type="entry name" value="CamS"/>
    <property type="match status" value="1"/>
</dbReference>
<dbReference type="PIRSF" id="PIRSF012509">
    <property type="entry name" value="CamS"/>
    <property type="match status" value="1"/>
</dbReference>
<organism evidence="2 3">
    <name type="scientific">Virgibacillus kekensis</name>
    <dbReference type="NCBI Taxonomy" id="202261"/>
    <lineage>
        <taxon>Bacteria</taxon>
        <taxon>Bacillati</taxon>
        <taxon>Bacillota</taxon>
        <taxon>Bacilli</taxon>
        <taxon>Bacillales</taxon>
        <taxon>Bacillaceae</taxon>
        <taxon>Virgibacillus</taxon>
    </lineage>
</organism>
<evidence type="ECO:0000313" key="3">
    <source>
        <dbReference type="Proteomes" id="UP001595989"/>
    </source>
</evidence>
<dbReference type="RefSeq" id="WP_390297688.1">
    <property type="nucleotide sequence ID" value="NZ_JBHSFU010000008.1"/>
</dbReference>
<dbReference type="PROSITE" id="PS51257">
    <property type="entry name" value="PROKAR_LIPOPROTEIN"/>
    <property type="match status" value="1"/>
</dbReference>
<evidence type="ECO:0000313" key="2">
    <source>
        <dbReference type="EMBL" id="MFC4559473.1"/>
    </source>
</evidence>